<organism evidence="1">
    <name type="scientific">Pararge aegeria</name>
    <name type="common">speckled wood butterfly</name>
    <dbReference type="NCBI Taxonomy" id="116150"/>
    <lineage>
        <taxon>Eukaryota</taxon>
        <taxon>Metazoa</taxon>
        <taxon>Ecdysozoa</taxon>
        <taxon>Arthropoda</taxon>
        <taxon>Hexapoda</taxon>
        <taxon>Insecta</taxon>
        <taxon>Pterygota</taxon>
        <taxon>Neoptera</taxon>
        <taxon>Endopterygota</taxon>
        <taxon>Lepidoptera</taxon>
        <taxon>Glossata</taxon>
        <taxon>Ditrysia</taxon>
        <taxon>Papilionoidea</taxon>
        <taxon>Nymphalidae</taxon>
        <taxon>Satyrinae</taxon>
        <taxon>Satyrini</taxon>
        <taxon>Parargina</taxon>
        <taxon>Pararge</taxon>
    </lineage>
</organism>
<sequence>MPVNIEGANVILNHNNTALVPANYQSYTKNIFHFFLTRAVVHKITFIKHCNLEDCFNILKLNSHHCEITCL</sequence>
<evidence type="ECO:0000313" key="1">
    <source>
        <dbReference type="EMBL" id="JAA81027.1"/>
    </source>
</evidence>
<reference evidence="1" key="2">
    <citation type="submission" date="2013-05" db="EMBL/GenBank/DDBJ databases">
        <authorList>
            <person name="Carter J.-M."/>
            <person name="Baker S.C."/>
            <person name="Pink R."/>
            <person name="Carter D.R.F."/>
            <person name="Collins A."/>
            <person name="Tomlin J."/>
            <person name="Gibbs M."/>
            <person name="Breuker C.J."/>
        </authorList>
    </citation>
    <scope>NUCLEOTIDE SEQUENCE</scope>
    <source>
        <tissue evidence="1">Ovary</tissue>
    </source>
</reference>
<dbReference type="AlphaFoldDB" id="S4PTS4"/>
<dbReference type="EMBL" id="GAIX01011533">
    <property type="protein sequence ID" value="JAA81027.1"/>
    <property type="molecule type" value="Transcribed_RNA"/>
</dbReference>
<protein>
    <submittedName>
        <fullName evidence="1">Uncharacterized protein</fullName>
    </submittedName>
</protein>
<accession>S4PTS4</accession>
<name>S4PTS4_9NEOP</name>
<reference evidence="1" key="1">
    <citation type="journal article" date="2013" name="BMC Genomics">
        <title>Unscrambling butterfly oogenesis.</title>
        <authorList>
            <person name="Carter J.M."/>
            <person name="Baker S.C."/>
            <person name="Pink R."/>
            <person name="Carter D.R."/>
            <person name="Collins A."/>
            <person name="Tomlin J."/>
            <person name="Gibbs M."/>
            <person name="Breuker C.J."/>
        </authorList>
    </citation>
    <scope>NUCLEOTIDE SEQUENCE</scope>
    <source>
        <tissue evidence="1">Ovary</tissue>
    </source>
</reference>
<proteinExistence type="predicted"/>
<feature type="non-terminal residue" evidence="1">
    <location>
        <position position="71"/>
    </location>
</feature>